<keyword evidence="4" id="KW-0175">Coiled coil</keyword>
<feature type="domain" description="ALMS motif" evidence="6">
    <location>
        <begin position="1668"/>
        <end position="1791"/>
    </location>
</feature>
<feature type="compositionally biased region" description="Basic and acidic residues" evidence="5">
    <location>
        <begin position="150"/>
        <end position="160"/>
    </location>
</feature>
<keyword evidence="2" id="KW-0963">Cytoplasm</keyword>
<dbReference type="GeneTree" id="ENSGT00940000153123"/>
<feature type="region of interest" description="Disordered" evidence="5">
    <location>
        <begin position="112"/>
        <end position="178"/>
    </location>
</feature>
<sequence>MRRKVAGRLRLSPNEEAQLLKEEHERRRKLRLQQVRQQERNIALQIRQDVKQRRDEHLKQLAEQLESEWQKTQDEKIKALENLYLSSLRAIGEGHKEAKENEPDLEALAKQAEERKEAAKKRYKEALKKQKSQKEKSLREQTRRANARKHAFEVEKERATRVASLPPPPPHPFENIEPKNLPAVKISDVDNFSISRHHIFEPHVDREMSTEQPDARLLAKEEAKQKEELQNDKERERREQMEKAYLRGKHALKMVRLARDKEKLMEELEQMQNVDLAHRRKIVAQMPPQLFEPSYRRVEIKEEWQRELECAFEDMYTGNMKMKGDLILHLDPQPLPALSEASQDDELELSQEPEPVCELSPKLANEIRNNEPSGSEVETMCQPSAKLALKKLLNKIRNQKDNWTSRCESEVQSDLGTIESGTISNGGEKVDGLASVPEPESSQDPGVEPSEELPEILDHTIVAGNELIKQVQDQTTKIRKEVERFTQTEQQQQQQTTEQKIQLEIDFLKTKVQHYEQEAKTDQEKKEQECQTERTVFDSVVHQKQEAEYKTGIALEPQVSWFPKEDDHLKRIHDCQQRLLVQNRMHQESVDEARRKLEEYQNKLQQRFQSVSRALLNPLDRLAHLNALPDPLSQAQELHQPQRMKATTYKPPEKVSVQELAPSWQKIEEQRLEVASDEQAQPRVDSEKQMQINQRCFYLAQGSPSHQEKEKMDVWGTPVAHSLEFHKMSGSFLPKSEDTSVTTQSVARIPNARFVLPAGDAPGPSESLLCEAPTPDKPPAEKILLPTFLKHQDIPGENRINTVSNQSHHLPLHSTSLSPPPMTDRIKGIQESSSASRKGHGVLSSCSDIVELRDHLLASSESIEVQQEHLKKLQERLDEERETLLFRQKIQEDVLLQRHAQLKQKMEQQQEALKGIIKRVTQLSPCRDMTEAKPDSLSLLSVLLNEAEDGNPKQVHFDAMNSHAEDDPLFPKVNSVEQTGPFQSTWSREEKQRLSKPPLVKVKPGLDLKQHELSAIQELDTPRSDRFSTAEISGYKEHLTGDIFLTPQIDKLRSSKSPAESLQEEIDLLRTISMADDKELDFGQSLERIQGSSHDESMWKANGLYDSEFTSVDQHLSNYSAENGRKVTSPDPSLRPNSQVTLSNAWSPGLLTPTTCTQQVASGYFSSVTPSAANFIKNYNIDDSLAGKESCAAKQRTSLFSFPAKESSSAPSFIQKSDDSSKHPSSRLPFEEMEYNGSKIQQIINKYRKDFSWSSLSNVSSGHDPAVGLDATDIERNFPNFHRELFQPLKPSSDFDICSTLSQCRISHSSKDLSKVSDLSKSQDLTSSTIEEGRNSTLFMSRGNLSNFQLKEQNDERVNQPRQAVHLAAEELSERLSLESTLHNSFSGSGAFGFNPEENRELSKDCIEDRVVLSPETGSCEALQDDNNFRHFCSSIENFRSLIPVEDQTSMYEMIPSFGPRKSTHERTKLAKEDTSSTTESLCFVELPTASSNKNNETGTRNRWIESDIAHYALSSTQEQRFPKSKELLGWPQEMNSGNPFQNSAEENISQPAMFPQLNMDAIQAKSVDSHLSQCSIPVWETLTGRGIMEEPDLTLVSSNDISTAESELIPGVHLEVKDSPQSRGFLPLNPEVDEFFTQLDYPSVTPGPLNDLDENYKPRGVILSPVHGSLQESFLKQKKDFIERSLKRVEKLKNREQSSEKTQSKELPLKKPQLHKRKVNRALHGAAVNLLKTVEEKRCSPLDRKEAVAQMQQRTSRLYNNLAEVKNRKEEKNRKENYAKNRERAKEFQKVKHLQHNISSQHLILKKKTSKFCWLYLFF</sequence>
<feature type="coiled-coil region" evidence="4">
    <location>
        <begin position="863"/>
        <end position="919"/>
    </location>
</feature>
<evidence type="ECO:0000256" key="4">
    <source>
        <dbReference type="SAM" id="Coils"/>
    </source>
</evidence>
<dbReference type="Proteomes" id="UP000472273">
    <property type="component" value="Unplaced"/>
</dbReference>
<feature type="coiled-coil region" evidence="4">
    <location>
        <begin position="583"/>
        <end position="610"/>
    </location>
</feature>
<dbReference type="PANTHER" id="PTHR21553:SF26">
    <property type="entry name" value="ALMS MOTIF DOMAIN-CONTAINING PROTEIN"/>
    <property type="match status" value="1"/>
</dbReference>
<feature type="region of interest" description="Disordered" evidence="5">
    <location>
        <begin position="1693"/>
        <end position="1712"/>
    </location>
</feature>
<feature type="compositionally biased region" description="Basic and acidic residues" evidence="5">
    <location>
        <begin position="1693"/>
        <end position="1710"/>
    </location>
</feature>
<feature type="coiled-coil region" evidence="4">
    <location>
        <begin position="215"/>
        <end position="274"/>
    </location>
</feature>
<evidence type="ECO:0000256" key="1">
    <source>
        <dbReference type="ARBA" id="ARBA00004300"/>
    </source>
</evidence>
<dbReference type="Pfam" id="PF15309">
    <property type="entry name" value="ALMS_motif"/>
    <property type="match status" value="1"/>
</dbReference>
<evidence type="ECO:0000259" key="6">
    <source>
        <dbReference type="Pfam" id="PF15309"/>
    </source>
</evidence>
<proteinExistence type="predicted"/>
<evidence type="ECO:0000256" key="3">
    <source>
        <dbReference type="ARBA" id="ARBA00023212"/>
    </source>
</evidence>
<name>A0A670YAX8_PSETE</name>
<dbReference type="PANTHER" id="PTHR21553">
    <property type="entry name" value="ALMS1-RELATED"/>
    <property type="match status" value="1"/>
</dbReference>
<dbReference type="GO" id="GO:0005813">
    <property type="term" value="C:centrosome"/>
    <property type="evidence" value="ECO:0007669"/>
    <property type="project" value="UniProtKB-SubCell"/>
</dbReference>
<dbReference type="InterPro" id="IPR029299">
    <property type="entry name" value="ALMS_motif"/>
</dbReference>
<evidence type="ECO:0000256" key="2">
    <source>
        <dbReference type="ARBA" id="ARBA00022490"/>
    </source>
</evidence>
<feature type="coiled-coil region" evidence="4">
    <location>
        <begin position="498"/>
        <end position="525"/>
    </location>
</feature>
<dbReference type="GO" id="GO:0046599">
    <property type="term" value="P:regulation of centriole replication"/>
    <property type="evidence" value="ECO:0007669"/>
    <property type="project" value="TreeGrafter"/>
</dbReference>
<keyword evidence="8" id="KW-1185">Reference proteome</keyword>
<feature type="region of interest" description="Disordered" evidence="5">
    <location>
        <begin position="1209"/>
        <end position="1228"/>
    </location>
</feature>
<comment type="subcellular location">
    <subcellularLocation>
        <location evidence="1">Cytoplasm</location>
        <location evidence="1">Cytoskeleton</location>
        <location evidence="1">Microtubule organizing center</location>
        <location evidence="1">Centrosome</location>
    </subcellularLocation>
</comment>
<feature type="compositionally biased region" description="Basic and acidic residues" evidence="5">
    <location>
        <begin position="124"/>
        <end position="143"/>
    </location>
</feature>
<feature type="compositionally biased region" description="Polar residues" evidence="5">
    <location>
        <begin position="412"/>
        <end position="425"/>
    </location>
</feature>
<gene>
    <name evidence="7" type="primary">CEP295</name>
</gene>
<dbReference type="Ensembl" id="ENSPTXT00000005963.1">
    <property type="protein sequence ID" value="ENSPTXP00000005780.1"/>
    <property type="gene ID" value="ENSPTXG00000004196.1"/>
</dbReference>
<organism evidence="7 8">
    <name type="scientific">Pseudonaja textilis</name>
    <name type="common">Eastern brown snake</name>
    <dbReference type="NCBI Taxonomy" id="8673"/>
    <lineage>
        <taxon>Eukaryota</taxon>
        <taxon>Metazoa</taxon>
        <taxon>Chordata</taxon>
        <taxon>Craniata</taxon>
        <taxon>Vertebrata</taxon>
        <taxon>Euteleostomi</taxon>
        <taxon>Lepidosauria</taxon>
        <taxon>Squamata</taxon>
        <taxon>Bifurcata</taxon>
        <taxon>Unidentata</taxon>
        <taxon>Episquamata</taxon>
        <taxon>Toxicofera</taxon>
        <taxon>Serpentes</taxon>
        <taxon>Colubroidea</taxon>
        <taxon>Elapidae</taxon>
        <taxon>Hydrophiinae</taxon>
        <taxon>Pseudonaja</taxon>
    </lineage>
</organism>
<reference evidence="7" key="2">
    <citation type="submission" date="2025-09" db="UniProtKB">
        <authorList>
            <consortium name="Ensembl"/>
        </authorList>
    </citation>
    <scope>IDENTIFICATION</scope>
</reference>
<evidence type="ECO:0000313" key="7">
    <source>
        <dbReference type="Ensembl" id="ENSPTXP00000005780.1"/>
    </source>
</evidence>
<dbReference type="GO" id="GO:0005814">
    <property type="term" value="C:centriole"/>
    <property type="evidence" value="ECO:0007669"/>
    <property type="project" value="TreeGrafter"/>
</dbReference>
<dbReference type="OMA" id="DNWTSRC"/>
<protein>
    <submittedName>
        <fullName evidence="7">Centrosomal protein 295</fullName>
    </submittedName>
</protein>
<evidence type="ECO:0000256" key="5">
    <source>
        <dbReference type="SAM" id="MobiDB-lite"/>
    </source>
</evidence>
<feature type="region of interest" description="Disordered" evidence="5">
    <location>
        <begin position="412"/>
        <end position="451"/>
    </location>
</feature>
<reference evidence="7" key="1">
    <citation type="submission" date="2025-08" db="UniProtKB">
        <authorList>
            <consortium name="Ensembl"/>
        </authorList>
    </citation>
    <scope>IDENTIFICATION</scope>
</reference>
<evidence type="ECO:0000313" key="8">
    <source>
        <dbReference type="Proteomes" id="UP000472273"/>
    </source>
</evidence>
<dbReference type="GO" id="GO:0005829">
    <property type="term" value="C:cytosol"/>
    <property type="evidence" value="ECO:0007669"/>
    <property type="project" value="TreeGrafter"/>
</dbReference>
<keyword evidence="3" id="KW-0206">Cytoskeleton</keyword>
<accession>A0A670YAX8</accession>
<feature type="coiled-coil region" evidence="4">
    <location>
        <begin position="1749"/>
        <end position="1789"/>
    </location>
</feature>